<reference evidence="1 2" key="1">
    <citation type="submission" date="2024-07" db="EMBL/GenBank/DDBJ databases">
        <authorList>
            <person name="Tripathy S."/>
        </authorList>
    </citation>
    <scope>NUCLEOTIDE SEQUENCE [LARGE SCALE GENOMIC DNA]</scope>
    <source>
        <strain evidence="1 2">VB-61278_2</strain>
    </source>
</reference>
<keyword evidence="2" id="KW-1185">Reference proteome</keyword>
<gene>
    <name evidence="1" type="ORF">AB0759_34300</name>
</gene>
<dbReference type="Proteomes" id="UP001628874">
    <property type="component" value="Unassembled WGS sequence"/>
</dbReference>
<proteinExistence type="predicted"/>
<sequence length="51" mass="5790">MPQGDNLVDLRCHYAKRRLHQNCTGDFGCRQPLQRAGREGGSSARTRFKSI</sequence>
<accession>A0ABW8WX70</accession>
<dbReference type="RefSeq" id="WP_237266052.1">
    <property type="nucleotide sequence ID" value="NZ_JBFQGM010000018.1"/>
</dbReference>
<protein>
    <submittedName>
        <fullName evidence="1">Uncharacterized protein</fullName>
    </submittedName>
</protein>
<dbReference type="EMBL" id="JBFQGM010000018">
    <property type="protein sequence ID" value="MFL9465678.1"/>
    <property type="molecule type" value="Genomic_DNA"/>
</dbReference>
<evidence type="ECO:0000313" key="1">
    <source>
        <dbReference type="EMBL" id="MFL9465678.1"/>
    </source>
</evidence>
<name>A0ABW8WX70_9CYAN</name>
<organism evidence="1 2">
    <name type="scientific">Scytonema tolypothrichoides VB-61278_2</name>
    <dbReference type="NCBI Taxonomy" id="3232314"/>
    <lineage>
        <taxon>Bacteria</taxon>
        <taxon>Bacillati</taxon>
        <taxon>Cyanobacteriota</taxon>
        <taxon>Cyanophyceae</taxon>
        <taxon>Nostocales</taxon>
        <taxon>Scytonemataceae</taxon>
        <taxon>Scytonema</taxon>
    </lineage>
</organism>
<evidence type="ECO:0000313" key="2">
    <source>
        <dbReference type="Proteomes" id="UP001628874"/>
    </source>
</evidence>
<comment type="caution">
    <text evidence="1">The sequence shown here is derived from an EMBL/GenBank/DDBJ whole genome shotgun (WGS) entry which is preliminary data.</text>
</comment>